<protein>
    <submittedName>
        <fullName evidence="7">Oxygenase</fullName>
    </submittedName>
</protein>
<dbReference type="Proteomes" id="UP000266272">
    <property type="component" value="Unassembled WGS sequence"/>
</dbReference>
<dbReference type="GO" id="GO:0046872">
    <property type="term" value="F:metal ion binding"/>
    <property type="evidence" value="ECO:0007669"/>
    <property type="project" value="UniProtKB-KW"/>
</dbReference>
<dbReference type="PANTHER" id="PTHR20883">
    <property type="entry name" value="PHYTANOYL-COA DIOXYGENASE DOMAIN CONTAINING 1"/>
    <property type="match status" value="1"/>
</dbReference>
<comment type="cofactor">
    <cofactor evidence="1">
        <name>Fe cation</name>
        <dbReference type="ChEBI" id="CHEBI:24875"/>
    </cofactor>
</comment>
<gene>
    <name evidence="7" type="ORF">TARUN_7486</name>
</gene>
<accession>A0A395NFZ2</accession>
<keyword evidence="8" id="KW-1185">Reference proteome</keyword>
<evidence type="ECO:0000256" key="3">
    <source>
        <dbReference type="ARBA" id="ARBA00022723"/>
    </source>
</evidence>
<dbReference type="InterPro" id="IPR008775">
    <property type="entry name" value="Phytyl_CoA_dOase-like"/>
</dbReference>
<sequence>MAIQPKPQPQIQRFPVTAEGAAVYKALADDGVVIIEGFLSPEQVAKLNHDVDPRLATLRQAKRIEKAAQPEIDVIWMADILEPQVKRVHNLTDFSKVFRHDILNHELMHEVSRRAFKESGDYWLGYGAVIENGPGTPEQFWHRDQPNYALVKGGPDAPEGMLNFFTALTDFTPETGMTQYIWGSHKLAELGEPDTEHPVVFTELKAGDTAISFVVR</sequence>
<evidence type="ECO:0000256" key="1">
    <source>
        <dbReference type="ARBA" id="ARBA00001962"/>
    </source>
</evidence>
<evidence type="ECO:0000313" key="8">
    <source>
        <dbReference type="Proteomes" id="UP000266272"/>
    </source>
</evidence>
<comment type="similarity">
    <text evidence="2">Belongs to the PhyH family.</text>
</comment>
<evidence type="ECO:0000256" key="2">
    <source>
        <dbReference type="ARBA" id="ARBA00005830"/>
    </source>
</evidence>
<reference evidence="7 8" key="1">
    <citation type="journal article" date="2018" name="PLoS Pathog.">
        <title>Evolution of structural diversity of trichothecenes, a family of toxins produced by plant pathogenic and entomopathogenic fungi.</title>
        <authorList>
            <person name="Proctor R.H."/>
            <person name="McCormick S.P."/>
            <person name="Kim H.S."/>
            <person name="Cardoza R.E."/>
            <person name="Stanley A.M."/>
            <person name="Lindo L."/>
            <person name="Kelly A."/>
            <person name="Brown D.W."/>
            <person name="Lee T."/>
            <person name="Vaughan M.M."/>
            <person name="Alexander N.J."/>
            <person name="Busman M."/>
            <person name="Gutierrez S."/>
        </authorList>
    </citation>
    <scope>NUCLEOTIDE SEQUENCE [LARGE SCALE GENOMIC DNA]</scope>
    <source>
        <strain evidence="7 8">IBT 40837</strain>
    </source>
</reference>
<dbReference type="PANTHER" id="PTHR20883:SF19">
    <property type="entry name" value="MULTIFUNCTIONAL DIOXYGENASE AUSE"/>
    <property type="match status" value="1"/>
</dbReference>
<dbReference type="EMBL" id="PXOA01000500">
    <property type="protein sequence ID" value="RFU74757.1"/>
    <property type="molecule type" value="Genomic_DNA"/>
</dbReference>
<dbReference type="Pfam" id="PF05721">
    <property type="entry name" value="PhyH"/>
    <property type="match status" value="1"/>
</dbReference>
<dbReference type="STRING" id="490622.A0A395NFZ2"/>
<evidence type="ECO:0000256" key="6">
    <source>
        <dbReference type="ARBA" id="ARBA00023004"/>
    </source>
</evidence>
<dbReference type="Gene3D" id="2.60.120.620">
    <property type="entry name" value="q2cbj1_9rhob like domain"/>
    <property type="match status" value="1"/>
</dbReference>
<keyword evidence="4" id="KW-0223">Dioxygenase</keyword>
<dbReference type="AlphaFoldDB" id="A0A395NFZ2"/>
<comment type="caution">
    <text evidence="7">The sequence shown here is derived from an EMBL/GenBank/DDBJ whole genome shotgun (WGS) entry which is preliminary data.</text>
</comment>
<name>A0A395NFZ2_TRIAR</name>
<organism evidence="7 8">
    <name type="scientific">Trichoderma arundinaceum</name>
    <dbReference type="NCBI Taxonomy" id="490622"/>
    <lineage>
        <taxon>Eukaryota</taxon>
        <taxon>Fungi</taxon>
        <taxon>Dikarya</taxon>
        <taxon>Ascomycota</taxon>
        <taxon>Pezizomycotina</taxon>
        <taxon>Sordariomycetes</taxon>
        <taxon>Hypocreomycetidae</taxon>
        <taxon>Hypocreales</taxon>
        <taxon>Hypocreaceae</taxon>
        <taxon>Trichoderma</taxon>
    </lineage>
</organism>
<proteinExistence type="inferred from homology"/>
<evidence type="ECO:0000313" key="7">
    <source>
        <dbReference type="EMBL" id="RFU74757.1"/>
    </source>
</evidence>
<dbReference type="GO" id="GO:0051213">
    <property type="term" value="F:dioxygenase activity"/>
    <property type="evidence" value="ECO:0007669"/>
    <property type="project" value="UniProtKB-KW"/>
</dbReference>
<dbReference type="OrthoDB" id="445007at2759"/>
<evidence type="ECO:0000256" key="5">
    <source>
        <dbReference type="ARBA" id="ARBA00023002"/>
    </source>
</evidence>
<evidence type="ECO:0000256" key="4">
    <source>
        <dbReference type="ARBA" id="ARBA00022964"/>
    </source>
</evidence>
<dbReference type="SUPFAM" id="SSF51197">
    <property type="entry name" value="Clavaminate synthase-like"/>
    <property type="match status" value="1"/>
</dbReference>
<keyword evidence="6" id="KW-0408">Iron</keyword>
<keyword evidence="5" id="KW-0560">Oxidoreductase</keyword>
<keyword evidence="3" id="KW-0479">Metal-binding</keyword>